<dbReference type="AlphaFoldDB" id="A0A2J6SBE1"/>
<dbReference type="GO" id="GO:0016616">
    <property type="term" value="F:oxidoreductase activity, acting on the CH-OH group of donors, NAD or NADP as acceptor"/>
    <property type="evidence" value="ECO:0007669"/>
    <property type="project" value="TreeGrafter"/>
</dbReference>
<dbReference type="STRING" id="1149755.A0A2J6SBE1"/>
<dbReference type="PANTHER" id="PTHR10366:SF814">
    <property type="entry name" value="NAD-DEPENDENT EPIMERASE_DEHYDRATASE DOMAIN-CONTAINING PROTEIN"/>
    <property type="match status" value="1"/>
</dbReference>
<accession>A0A2J6SBE1</accession>
<dbReference type="InterPro" id="IPR001509">
    <property type="entry name" value="Epimerase_deHydtase"/>
</dbReference>
<dbReference type="InterPro" id="IPR050425">
    <property type="entry name" value="NAD(P)_dehydrat-like"/>
</dbReference>
<dbReference type="EMBL" id="KZ613937">
    <property type="protein sequence ID" value="PMD48087.1"/>
    <property type="molecule type" value="Genomic_DNA"/>
</dbReference>
<keyword evidence="5" id="KW-1185">Reference proteome</keyword>
<dbReference type="OrthoDB" id="2735536at2759"/>
<feature type="domain" description="NAD-dependent epimerase/dehydratase" evidence="3">
    <location>
        <begin position="8"/>
        <end position="273"/>
    </location>
</feature>
<dbReference type="Proteomes" id="UP000235786">
    <property type="component" value="Unassembled WGS sequence"/>
</dbReference>
<gene>
    <name evidence="4" type="ORF">L207DRAFT_550247</name>
</gene>
<evidence type="ECO:0000256" key="1">
    <source>
        <dbReference type="ARBA" id="ARBA00023002"/>
    </source>
</evidence>
<evidence type="ECO:0000313" key="4">
    <source>
        <dbReference type="EMBL" id="PMD48087.1"/>
    </source>
</evidence>
<dbReference type="Pfam" id="PF01370">
    <property type="entry name" value="Epimerase"/>
    <property type="match status" value="1"/>
</dbReference>
<proteinExistence type="inferred from homology"/>
<keyword evidence="1" id="KW-0560">Oxidoreductase</keyword>
<dbReference type="SUPFAM" id="SSF51735">
    <property type="entry name" value="NAD(P)-binding Rossmann-fold domains"/>
    <property type="match status" value="1"/>
</dbReference>
<organism evidence="4 5">
    <name type="scientific">Hyaloscypha variabilis (strain UAMH 11265 / GT02V1 / F)</name>
    <name type="common">Meliniomyces variabilis</name>
    <dbReference type="NCBI Taxonomy" id="1149755"/>
    <lineage>
        <taxon>Eukaryota</taxon>
        <taxon>Fungi</taxon>
        <taxon>Dikarya</taxon>
        <taxon>Ascomycota</taxon>
        <taxon>Pezizomycotina</taxon>
        <taxon>Leotiomycetes</taxon>
        <taxon>Helotiales</taxon>
        <taxon>Hyaloscyphaceae</taxon>
        <taxon>Hyaloscypha</taxon>
        <taxon>Hyaloscypha variabilis</taxon>
    </lineage>
</organism>
<comment type="similarity">
    <text evidence="2">Belongs to the NAD(P)-dependent epimerase/dehydratase family. Dihydroflavonol-4-reductase subfamily.</text>
</comment>
<dbReference type="Gene3D" id="3.40.50.720">
    <property type="entry name" value="NAD(P)-binding Rossmann-like Domain"/>
    <property type="match status" value="1"/>
</dbReference>
<evidence type="ECO:0000256" key="2">
    <source>
        <dbReference type="ARBA" id="ARBA00023445"/>
    </source>
</evidence>
<sequence>MSPSGKRVFVTGASGFICSYILKLLVERGYQTVASVRSPSKAEAILALHPTWKASVEFVYVADIAAPGAFDEILKSEKARFDYIIHTASPVAFAVQDVKKDLIDPAVHGTTELLKSVHKYGGPQVKRFVLLGSAVAVLDSYQDITIAGKDYTEKDWNPVTEEEAVKTQSPVLGYNAGKKLAEQAAWDFLAVNKPVFDLTVINPDIIIGPMLQPIDSPKHVNETNAFACYDFFNGKYKDVENLRFPFYHFVDARDVAMAHILSLSEPKASGQRIILVAGLITPQLVLHERIEVGNPSQILPVGVQPTGWDTSKSFEIFGKGWEYKGLEESLVDTVTSLLEWEKKWGM</sequence>
<name>A0A2J6SBE1_HYAVF</name>
<reference evidence="4 5" key="1">
    <citation type="submission" date="2016-04" db="EMBL/GenBank/DDBJ databases">
        <title>A degradative enzymes factory behind the ericoid mycorrhizal symbiosis.</title>
        <authorList>
            <consortium name="DOE Joint Genome Institute"/>
            <person name="Martino E."/>
            <person name="Morin E."/>
            <person name="Grelet G."/>
            <person name="Kuo A."/>
            <person name="Kohler A."/>
            <person name="Daghino S."/>
            <person name="Barry K."/>
            <person name="Choi C."/>
            <person name="Cichocki N."/>
            <person name="Clum A."/>
            <person name="Copeland A."/>
            <person name="Hainaut M."/>
            <person name="Haridas S."/>
            <person name="Labutti K."/>
            <person name="Lindquist E."/>
            <person name="Lipzen A."/>
            <person name="Khouja H.-R."/>
            <person name="Murat C."/>
            <person name="Ohm R."/>
            <person name="Olson A."/>
            <person name="Spatafora J."/>
            <person name="Veneault-Fourrey C."/>
            <person name="Henrissat B."/>
            <person name="Grigoriev I."/>
            <person name="Martin F."/>
            <person name="Perotto S."/>
        </authorList>
    </citation>
    <scope>NUCLEOTIDE SEQUENCE [LARGE SCALE GENOMIC DNA]</scope>
    <source>
        <strain evidence="4 5">F</strain>
    </source>
</reference>
<evidence type="ECO:0000313" key="5">
    <source>
        <dbReference type="Proteomes" id="UP000235786"/>
    </source>
</evidence>
<evidence type="ECO:0000259" key="3">
    <source>
        <dbReference type="Pfam" id="PF01370"/>
    </source>
</evidence>
<protein>
    <submittedName>
        <fullName evidence="4">NAD(P)-binding protein</fullName>
    </submittedName>
</protein>
<dbReference type="PANTHER" id="PTHR10366">
    <property type="entry name" value="NAD DEPENDENT EPIMERASE/DEHYDRATASE"/>
    <property type="match status" value="1"/>
</dbReference>
<dbReference type="InterPro" id="IPR036291">
    <property type="entry name" value="NAD(P)-bd_dom_sf"/>
</dbReference>